<evidence type="ECO:0000256" key="9">
    <source>
        <dbReference type="ARBA" id="ARBA00023136"/>
    </source>
</evidence>
<evidence type="ECO:0000256" key="8">
    <source>
        <dbReference type="ARBA" id="ARBA00022989"/>
    </source>
</evidence>
<dbReference type="InterPro" id="IPR051045">
    <property type="entry name" value="TonB-dependent_transducer"/>
</dbReference>
<feature type="region of interest" description="Disordered" evidence="10">
    <location>
        <begin position="1"/>
        <end position="21"/>
    </location>
</feature>
<dbReference type="Pfam" id="PF03544">
    <property type="entry name" value="TonB_C"/>
    <property type="match status" value="1"/>
</dbReference>
<dbReference type="SUPFAM" id="SSF74653">
    <property type="entry name" value="TolA/TonB C-terminal domain"/>
    <property type="match status" value="1"/>
</dbReference>
<keyword evidence="6" id="KW-0812">Transmembrane</keyword>
<accession>A0ABW1Z8J4</accession>
<dbReference type="InterPro" id="IPR037682">
    <property type="entry name" value="TonB_C"/>
</dbReference>
<dbReference type="PROSITE" id="PS52015">
    <property type="entry name" value="TONB_CTD"/>
    <property type="match status" value="1"/>
</dbReference>
<comment type="similarity">
    <text evidence="2">Belongs to the TonB family.</text>
</comment>
<evidence type="ECO:0000256" key="7">
    <source>
        <dbReference type="ARBA" id="ARBA00022927"/>
    </source>
</evidence>
<dbReference type="Gene3D" id="3.30.1150.10">
    <property type="match status" value="1"/>
</dbReference>
<reference evidence="13" key="1">
    <citation type="journal article" date="2019" name="Int. J. Syst. Evol. Microbiol.">
        <title>The Global Catalogue of Microorganisms (GCM) 10K type strain sequencing project: providing services to taxonomists for standard genome sequencing and annotation.</title>
        <authorList>
            <consortium name="The Broad Institute Genomics Platform"/>
            <consortium name="The Broad Institute Genome Sequencing Center for Infectious Disease"/>
            <person name="Wu L."/>
            <person name="Ma J."/>
        </authorList>
    </citation>
    <scope>NUCLEOTIDE SEQUENCE [LARGE SCALE GENOMIC DNA]</scope>
    <source>
        <strain evidence="13">CGMCC 1.16026</strain>
    </source>
</reference>
<evidence type="ECO:0000256" key="4">
    <source>
        <dbReference type="ARBA" id="ARBA00022475"/>
    </source>
</evidence>
<evidence type="ECO:0000313" key="12">
    <source>
        <dbReference type="EMBL" id="MFC6645691.1"/>
    </source>
</evidence>
<keyword evidence="3" id="KW-0813">Transport</keyword>
<organism evidence="12 13">
    <name type="scientific">Granulicella cerasi</name>
    <dbReference type="NCBI Taxonomy" id="741063"/>
    <lineage>
        <taxon>Bacteria</taxon>
        <taxon>Pseudomonadati</taxon>
        <taxon>Acidobacteriota</taxon>
        <taxon>Terriglobia</taxon>
        <taxon>Terriglobales</taxon>
        <taxon>Acidobacteriaceae</taxon>
        <taxon>Granulicella</taxon>
    </lineage>
</organism>
<evidence type="ECO:0000256" key="5">
    <source>
        <dbReference type="ARBA" id="ARBA00022519"/>
    </source>
</evidence>
<keyword evidence="5" id="KW-0997">Cell inner membrane</keyword>
<sequence length="272" mass="28638">MGASTAWAQQPAPPEAKAPLSASDPVLDAAAQWIGRALYARCLCTAGTFSLSAAGDLSAEQKSHPVDWTLAGVDLQRVARKGDALEFSGVRVAAKFADDRKEFDRRLLKTETLKVTLPAPATPAAVDATMRRAFSIGIDRELQLAMPTYWRHYFSPVEPWTGSDLLAGQTIAIVGTSESGAQLAPPAVVHKASASFPEEAARDHIAGSVALQVVVDTTGHPHRIRIVAPLGYGLDAAAAEALSKTTFAPAAGGQSAAVQMVVKESFTLEKPQ</sequence>
<evidence type="ECO:0000313" key="13">
    <source>
        <dbReference type="Proteomes" id="UP001596391"/>
    </source>
</evidence>
<protein>
    <submittedName>
        <fullName evidence="12">Energy transducer TonB</fullName>
    </submittedName>
</protein>
<evidence type="ECO:0000256" key="1">
    <source>
        <dbReference type="ARBA" id="ARBA00004383"/>
    </source>
</evidence>
<gene>
    <name evidence="12" type="ORF">ACFQBQ_08870</name>
</gene>
<comment type="subcellular location">
    <subcellularLocation>
        <location evidence="1">Cell inner membrane</location>
        <topology evidence="1">Single-pass membrane protein</topology>
        <orientation evidence="1">Periplasmic side</orientation>
    </subcellularLocation>
</comment>
<name>A0ABW1Z8J4_9BACT</name>
<keyword evidence="4" id="KW-1003">Cell membrane</keyword>
<dbReference type="EMBL" id="JBHSWI010000001">
    <property type="protein sequence ID" value="MFC6645691.1"/>
    <property type="molecule type" value="Genomic_DNA"/>
</dbReference>
<evidence type="ECO:0000256" key="10">
    <source>
        <dbReference type="SAM" id="MobiDB-lite"/>
    </source>
</evidence>
<evidence type="ECO:0000256" key="6">
    <source>
        <dbReference type="ARBA" id="ARBA00022692"/>
    </source>
</evidence>
<keyword evidence="7" id="KW-0653">Protein transport</keyword>
<keyword evidence="8" id="KW-1133">Transmembrane helix</keyword>
<proteinExistence type="inferred from homology"/>
<comment type="caution">
    <text evidence="12">The sequence shown here is derived from an EMBL/GenBank/DDBJ whole genome shotgun (WGS) entry which is preliminary data.</text>
</comment>
<evidence type="ECO:0000256" key="2">
    <source>
        <dbReference type="ARBA" id="ARBA00006555"/>
    </source>
</evidence>
<dbReference type="Proteomes" id="UP001596391">
    <property type="component" value="Unassembled WGS sequence"/>
</dbReference>
<keyword evidence="9" id="KW-0472">Membrane</keyword>
<feature type="domain" description="TonB C-terminal" evidence="11">
    <location>
        <begin position="181"/>
        <end position="272"/>
    </location>
</feature>
<evidence type="ECO:0000259" key="11">
    <source>
        <dbReference type="PROSITE" id="PS52015"/>
    </source>
</evidence>
<feature type="compositionally biased region" description="Low complexity" evidence="10">
    <location>
        <begin position="1"/>
        <end position="10"/>
    </location>
</feature>
<dbReference type="PANTHER" id="PTHR33446">
    <property type="entry name" value="PROTEIN TONB-RELATED"/>
    <property type="match status" value="1"/>
</dbReference>
<dbReference type="NCBIfam" id="TIGR01352">
    <property type="entry name" value="tonB_Cterm"/>
    <property type="match status" value="1"/>
</dbReference>
<dbReference type="InterPro" id="IPR006260">
    <property type="entry name" value="TonB/TolA_C"/>
</dbReference>
<dbReference type="RefSeq" id="WP_263372047.1">
    <property type="nucleotide sequence ID" value="NZ_JAGSYD010000003.1"/>
</dbReference>
<evidence type="ECO:0000256" key="3">
    <source>
        <dbReference type="ARBA" id="ARBA00022448"/>
    </source>
</evidence>
<keyword evidence="13" id="KW-1185">Reference proteome</keyword>